<name>A0A1F7HLH1_9BACT</name>
<dbReference type="Gene3D" id="1.10.3290.10">
    <property type="entry name" value="Fido-like domain"/>
    <property type="match status" value="1"/>
</dbReference>
<feature type="site" description="Important for autoinhibition of adenylyltransferase activity" evidence="3">
    <location>
        <position position="56"/>
    </location>
</feature>
<feature type="domain" description="Fido" evidence="4">
    <location>
        <begin position="97"/>
        <end position="240"/>
    </location>
</feature>
<evidence type="ECO:0000256" key="2">
    <source>
        <dbReference type="PIRSR" id="PIRSR640198-2"/>
    </source>
</evidence>
<dbReference type="Pfam" id="PF02661">
    <property type="entry name" value="Fic"/>
    <property type="match status" value="1"/>
</dbReference>
<organism evidence="5 6">
    <name type="scientific">Candidatus Roizmanbacteria bacterium RIFCSPHIGHO2_02_FULL_43_11</name>
    <dbReference type="NCBI Taxonomy" id="1802043"/>
    <lineage>
        <taxon>Bacteria</taxon>
        <taxon>Candidatus Roizmaniibacteriota</taxon>
    </lineage>
</organism>
<feature type="binding site" evidence="2">
    <location>
        <begin position="220"/>
        <end position="221"/>
    </location>
    <ligand>
        <name>ATP</name>
        <dbReference type="ChEBI" id="CHEBI:30616"/>
    </ligand>
</feature>
<dbReference type="PROSITE" id="PS51459">
    <property type="entry name" value="FIDO"/>
    <property type="match status" value="1"/>
</dbReference>
<protein>
    <recommendedName>
        <fullName evidence="4">Fido domain-containing protein</fullName>
    </recommendedName>
</protein>
<feature type="binding site" evidence="2">
    <location>
        <begin position="182"/>
        <end position="189"/>
    </location>
    <ligand>
        <name>ATP</name>
        <dbReference type="ChEBI" id="CHEBI:30616"/>
    </ligand>
</feature>
<dbReference type="InterPro" id="IPR003812">
    <property type="entry name" value="Fido"/>
</dbReference>
<dbReference type="SUPFAM" id="SSF140931">
    <property type="entry name" value="Fic-like"/>
    <property type="match status" value="1"/>
</dbReference>
<dbReference type="SUPFAM" id="SSF46785">
    <property type="entry name" value="Winged helix' DNA-binding domain"/>
    <property type="match status" value="1"/>
</dbReference>
<dbReference type="Proteomes" id="UP000178098">
    <property type="component" value="Unassembled WGS sequence"/>
</dbReference>
<accession>A0A1F7HLH1</accession>
<dbReference type="PANTHER" id="PTHR13504:SF38">
    <property type="entry name" value="FIDO DOMAIN-CONTAINING PROTEIN"/>
    <property type="match status" value="1"/>
</dbReference>
<dbReference type="InterPro" id="IPR040198">
    <property type="entry name" value="Fido_containing"/>
</dbReference>
<evidence type="ECO:0000313" key="5">
    <source>
        <dbReference type="EMBL" id="OGK31612.1"/>
    </source>
</evidence>
<evidence type="ECO:0000259" key="4">
    <source>
        <dbReference type="PROSITE" id="PS51459"/>
    </source>
</evidence>
<evidence type="ECO:0000256" key="3">
    <source>
        <dbReference type="PIRSR" id="PIRSR640198-3"/>
    </source>
</evidence>
<sequence>MHIPPTFSINNHHRELLAELDHLQQRFLNISLPISLQRTIHHRTLMKSSLFSARIEGNPLSFTQLDEMSLKEKEHFEVFNILDAYALIQQRRQGQTITIDDIKNIHACVMHNLTESPGHFRQEIGAIFNQAGIAVYLSPPPGKIATYLQQLLQYSNTAHRIHPLVMAALVHLIFEKIHPFVDGNGRVGRLLMHLVLAYHSYDFGIPIPFEESIDARRENYYYHLDVGMKHTEEYVLFMIETFLTSARVLESTLQTALPEQIELPPRQAEMYFIIKEHRIVSFDFLHRRFFGVPERTLRYDLKKLHDAGFIKKIGKTKGSFYTIT</sequence>
<proteinExistence type="predicted"/>
<evidence type="ECO:0000313" key="6">
    <source>
        <dbReference type="Proteomes" id="UP000178098"/>
    </source>
</evidence>
<feature type="active site" evidence="1">
    <location>
        <position position="178"/>
    </location>
</feature>
<gene>
    <name evidence="5" type="ORF">A3D08_03430</name>
</gene>
<evidence type="ECO:0000256" key="1">
    <source>
        <dbReference type="PIRSR" id="PIRSR640198-1"/>
    </source>
</evidence>
<dbReference type="EMBL" id="MFZT01000013">
    <property type="protein sequence ID" value="OGK31612.1"/>
    <property type="molecule type" value="Genomic_DNA"/>
</dbReference>
<dbReference type="InterPro" id="IPR036390">
    <property type="entry name" value="WH_DNA-bd_sf"/>
</dbReference>
<comment type="caution">
    <text evidence="5">The sequence shown here is derived from an EMBL/GenBank/DDBJ whole genome shotgun (WGS) entry which is preliminary data.</text>
</comment>
<dbReference type="AlphaFoldDB" id="A0A1F7HLH1"/>
<dbReference type="GO" id="GO:0005524">
    <property type="term" value="F:ATP binding"/>
    <property type="evidence" value="ECO:0007669"/>
    <property type="project" value="UniProtKB-KW"/>
</dbReference>
<keyword evidence="2" id="KW-0067">ATP-binding</keyword>
<reference evidence="5 6" key="1">
    <citation type="journal article" date="2016" name="Nat. Commun.">
        <title>Thousands of microbial genomes shed light on interconnected biogeochemical processes in an aquifer system.</title>
        <authorList>
            <person name="Anantharaman K."/>
            <person name="Brown C.T."/>
            <person name="Hug L.A."/>
            <person name="Sharon I."/>
            <person name="Castelle C.J."/>
            <person name="Probst A.J."/>
            <person name="Thomas B.C."/>
            <person name="Singh A."/>
            <person name="Wilkins M.J."/>
            <person name="Karaoz U."/>
            <person name="Brodie E.L."/>
            <person name="Williams K.H."/>
            <person name="Hubbard S.S."/>
            <person name="Banfield J.F."/>
        </authorList>
    </citation>
    <scope>NUCLEOTIDE SEQUENCE [LARGE SCALE GENOMIC DNA]</scope>
</reference>
<dbReference type="PANTHER" id="PTHR13504">
    <property type="entry name" value="FIDO DOMAIN-CONTAINING PROTEIN DDB_G0283145"/>
    <property type="match status" value="1"/>
</dbReference>
<keyword evidence="2" id="KW-0547">Nucleotide-binding</keyword>
<dbReference type="InterPro" id="IPR036597">
    <property type="entry name" value="Fido-like_dom_sf"/>
</dbReference>